<dbReference type="PANTHER" id="PTHR39614:SF2">
    <property type="entry name" value="INTEGRAL MEMBRANE PROTEIN"/>
    <property type="match status" value="1"/>
</dbReference>
<gene>
    <name evidence="2" type="ORF">PG994_015117</name>
</gene>
<comment type="caution">
    <text evidence="2">The sequence shown here is derived from an EMBL/GenBank/DDBJ whole genome shotgun (WGS) entry which is preliminary data.</text>
</comment>
<dbReference type="RefSeq" id="XP_066708202.1">
    <property type="nucleotide sequence ID" value="XM_066866526.1"/>
</dbReference>
<protein>
    <submittedName>
        <fullName evidence="2">Uncharacterized protein</fullName>
    </submittedName>
</protein>
<reference evidence="2 3" key="1">
    <citation type="submission" date="2023-01" db="EMBL/GenBank/DDBJ databases">
        <title>Analysis of 21 Apiospora genomes using comparative genomics revels a genus with tremendous synthesis potential of carbohydrate active enzymes and secondary metabolites.</title>
        <authorList>
            <person name="Sorensen T."/>
        </authorList>
    </citation>
    <scope>NUCLEOTIDE SEQUENCE [LARGE SCALE GENOMIC DNA]</scope>
    <source>
        <strain evidence="2 3">CBS 135458</strain>
    </source>
</reference>
<evidence type="ECO:0000313" key="3">
    <source>
        <dbReference type="Proteomes" id="UP001480595"/>
    </source>
</evidence>
<sequence length="109" mass="12248">MEKQLDLSEYEPHYPVTDDNHAAYVVVPSLVFFAYAILAVIAKNVLRFKWTTVKLHDVVLIISTLLLIAQTACVVLSCESGLGSHLDSLSKEQIRRFNQVGRSSIYLLL</sequence>
<dbReference type="PANTHER" id="PTHR39614">
    <property type="entry name" value="INTEGRAL MEMBRANE PROTEIN"/>
    <property type="match status" value="1"/>
</dbReference>
<feature type="transmembrane region" description="Helical" evidence="1">
    <location>
        <begin position="58"/>
        <end position="77"/>
    </location>
</feature>
<proteinExistence type="predicted"/>
<dbReference type="GeneID" id="92099589"/>
<keyword evidence="3" id="KW-1185">Reference proteome</keyword>
<keyword evidence="1" id="KW-0472">Membrane</keyword>
<evidence type="ECO:0000256" key="1">
    <source>
        <dbReference type="SAM" id="Phobius"/>
    </source>
</evidence>
<evidence type="ECO:0000313" key="2">
    <source>
        <dbReference type="EMBL" id="KAK8038350.1"/>
    </source>
</evidence>
<dbReference type="Proteomes" id="UP001480595">
    <property type="component" value="Unassembled WGS sequence"/>
</dbReference>
<dbReference type="EMBL" id="JAQQWL010000016">
    <property type="protein sequence ID" value="KAK8038350.1"/>
    <property type="molecule type" value="Genomic_DNA"/>
</dbReference>
<keyword evidence="1" id="KW-1133">Transmembrane helix</keyword>
<name>A0ABR1SVK2_9PEZI</name>
<keyword evidence="1" id="KW-0812">Transmembrane</keyword>
<accession>A0ABR1SVK2</accession>
<feature type="transmembrane region" description="Helical" evidence="1">
    <location>
        <begin position="22"/>
        <end position="46"/>
    </location>
</feature>
<organism evidence="2 3">
    <name type="scientific">Apiospora phragmitis</name>
    <dbReference type="NCBI Taxonomy" id="2905665"/>
    <lineage>
        <taxon>Eukaryota</taxon>
        <taxon>Fungi</taxon>
        <taxon>Dikarya</taxon>
        <taxon>Ascomycota</taxon>
        <taxon>Pezizomycotina</taxon>
        <taxon>Sordariomycetes</taxon>
        <taxon>Xylariomycetidae</taxon>
        <taxon>Amphisphaeriales</taxon>
        <taxon>Apiosporaceae</taxon>
        <taxon>Apiospora</taxon>
    </lineage>
</organism>